<sequence length="113" mass="12640">MRDLITFFQTNAALVIANPIAFMTFAVLFGGGGFIVGRYFLTERIANLESRIARRDDEIEALKIGRKRKTEEPSLIPIKGTSAIENDATPLLGKWPDRRRPGTLSAPPRQRRG</sequence>
<keyword evidence="2" id="KW-0812">Transmembrane</keyword>
<organism evidence="3 4">
    <name type="scientific">Mesorhizobium salmacidum</name>
    <dbReference type="NCBI Taxonomy" id="3015171"/>
    <lineage>
        <taxon>Bacteria</taxon>
        <taxon>Pseudomonadati</taxon>
        <taxon>Pseudomonadota</taxon>
        <taxon>Alphaproteobacteria</taxon>
        <taxon>Hyphomicrobiales</taxon>
        <taxon>Phyllobacteriaceae</taxon>
        <taxon>Mesorhizobium</taxon>
    </lineage>
</organism>
<keyword evidence="4" id="KW-1185">Reference proteome</keyword>
<comment type="caution">
    <text evidence="3">The sequence shown here is derived from an EMBL/GenBank/DDBJ whole genome shotgun (WGS) entry which is preliminary data.</text>
</comment>
<accession>A0ABU8L1P1</accession>
<reference evidence="3 4" key="1">
    <citation type="submission" date="2022-12" db="EMBL/GenBank/DDBJ databases">
        <authorList>
            <person name="Muema E."/>
        </authorList>
    </citation>
    <scope>NUCLEOTIDE SEQUENCE [LARGE SCALE GENOMIC DNA]</scope>
    <source>
        <strain evidence="4">1326</strain>
    </source>
</reference>
<proteinExistence type="predicted"/>
<keyword evidence="2" id="KW-0472">Membrane</keyword>
<gene>
    <name evidence="3" type="ORF">O7A60_24265</name>
</gene>
<protein>
    <submittedName>
        <fullName evidence="3">Uncharacterized protein</fullName>
    </submittedName>
</protein>
<keyword evidence="2" id="KW-1133">Transmembrane helix</keyword>
<evidence type="ECO:0000256" key="1">
    <source>
        <dbReference type="SAM" id="MobiDB-lite"/>
    </source>
</evidence>
<dbReference type="EMBL" id="JAPYKS010000020">
    <property type="protein sequence ID" value="MEI9411860.1"/>
    <property type="molecule type" value="Genomic_DNA"/>
</dbReference>
<dbReference type="RefSeq" id="WP_337108324.1">
    <property type="nucleotide sequence ID" value="NZ_JAPYKS010000020.1"/>
</dbReference>
<evidence type="ECO:0000256" key="2">
    <source>
        <dbReference type="SAM" id="Phobius"/>
    </source>
</evidence>
<feature type="transmembrane region" description="Helical" evidence="2">
    <location>
        <begin position="20"/>
        <end position="41"/>
    </location>
</feature>
<name>A0ABU8L1P1_9HYPH</name>
<evidence type="ECO:0000313" key="3">
    <source>
        <dbReference type="EMBL" id="MEI9411860.1"/>
    </source>
</evidence>
<evidence type="ECO:0000313" key="4">
    <source>
        <dbReference type="Proteomes" id="UP001387293"/>
    </source>
</evidence>
<feature type="region of interest" description="Disordered" evidence="1">
    <location>
        <begin position="79"/>
        <end position="113"/>
    </location>
</feature>
<dbReference type="Proteomes" id="UP001387293">
    <property type="component" value="Unassembled WGS sequence"/>
</dbReference>